<evidence type="ECO:0000313" key="3">
    <source>
        <dbReference type="EMBL" id="MPM89867.1"/>
    </source>
</evidence>
<evidence type="ECO:0000256" key="1">
    <source>
        <dbReference type="SAM" id="Phobius"/>
    </source>
</evidence>
<feature type="transmembrane region" description="Helical" evidence="1">
    <location>
        <begin position="6"/>
        <end position="27"/>
    </location>
</feature>
<reference evidence="3" key="1">
    <citation type="submission" date="2019-08" db="EMBL/GenBank/DDBJ databases">
        <authorList>
            <person name="Kucharzyk K."/>
            <person name="Murdoch R.W."/>
            <person name="Higgins S."/>
            <person name="Loffler F."/>
        </authorList>
    </citation>
    <scope>NUCLEOTIDE SEQUENCE</scope>
</reference>
<sequence>MMFAELFYWVLNMSIIGSLTGLILLILRQIKPLPKFSIYVLWLLPLFRLWIPVGLSSPFSLLSLISHFTTKAVVLWDSVPAMPDFTSLNCVMAADHYFPLTYKTVHLERFFEVSSLIWLIGTSVAILTTTVLYFLTKSELKSAEHLRENLYQSDKICTPAVYGIVKPKIILPKQLARENTDYICLHEKVHIHRRDNLWRMIAIITACVHWYNPLVWLFLKCFFIDMELACDAKVAKQLDDDARKVYAHAGLSVSSGKTYFASAFGGSKIKVRIENILSYKKLTVFSGAFCALFIALLVVFLATNAVV</sequence>
<keyword evidence="1" id="KW-0472">Membrane</keyword>
<feature type="transmembrane region" description="Helical" evidence="1">
    <location>
        <begin position="116"/>
        <end position="135"/>
    </location>
</feature>
<evidence type="ECO:0000259" key="2">
    <source>
        <dbReference type="Pfam" id="PF05569"/>
    </source>
</evidence>
<gene>
    <name evidence="3" type="ORF">SDC9_136982</name>
</gene>
<feature type="transmembrane region" description="Helical" evidence="1">
    <location>
        <begin position="39"/>
        <end position="65"/>
    </location>
</feature>
<dbReference type="InterPro" id="IPR008756">
    <property type="entry name" value="Peptidase_M56"/>
</dbReference>
<keyword evidence="1" id="KW-1133">Transmembrane helix</keyword>
<name>A0A645DKR3_9ZZZZ</name>
<proteinExistence type="predicted"/>
<dbReference type="PANTHER" id="PTHR34978:SF3">
    <property type="entry name" value="SLR0241 PROTEIN"/>
    <property type="match status" value="1"/>
</dbReference>
<dbReference type="InterPro" id="IPR052173">
    <property type="entry name" value="Beta-lactam_resp_regulator"/>
</dbReference>
<comment type="caution">
    <text evidence="3">The sequence shown here is derived from an EMBL/GenBank/DDBJ whole genome shotgun (WGS) entry which is preliminary data.</text>
</comment>
<dbReference type="AlphaFoldDB" id="A0A645DKR3"/>
<dbReference type="EMBL" id="VSSQ01037232">
    <property type="protein sequence ID" value="MPM89867.1"/>
    <property type="molecule type" value="Genomic_DNA"/>
</dbReference>
<dbReference type="Pfam" id="PF05569">
    <property type="entry name" value="Peptidase_M56"/>
    <property type="match status" value="1"/>
</dbReference>
<feature type="domain" description="Peptidase M56" evidence="2">
    <location>
        <begin position="10"/>
        <end position="270"/>
    </location>
</feature>
<dbReference type="CDD" id="cd07341">
    <property type="entry name" value="M56_BlaR1_MecR1_like"/>
    <property type="match status" value="1"/>
</dbReference>
<organism evidence="3">
    <name type="scientific">bioreactor metagenome</name>
    <dbReference type="NCBI Taxonomy" id="1076179"/>
    <lineage>
        <taxon>unclassified sequences</taxon>
        <taxon>metagenomes</taxon>
        <taxon>ecological metagenomes</taxon>
    </lineage>
</organism>
<accession>A0A645DKR3</accession>
<feature type="transmembrane region" description="Helical" evidence="1">
    <location>
        <begin position="284"/>
        <end position="306"/>
    </location>
</feature>
<keyword evidence="1" id="KW-0812">Transmembrane</keyword>
<dbReference type="PANTHER" id="PTHR34978">
    <property type="entry name" value="POSSIBLE SENSOR-TRANSDUCER PROTEIN BLAR"/>
    <property type="match status" value="1"/>
</dbReference>
<feature type="transmembrane region" description="Helical" evidence="1">
    <location>
        <begin position="197"/>
        <end position="219"/>
    </location>
</feature>
<protein>
    <recommendedName>
        <fullName evidence="2">Peptidase M56 domain-containing protein</fullName>
    </recommendedName>
</protein>